<dbReference type="RefSeq" id="WP_073579657.1">
    <property type="nucleotide sequence ID" value="NZ_AP024897.1"/>
</dbReference>
<dbReference type="InterPro" id="IPR006533">
    <property type="entry name" value="T6SS_Vgr_RhsGE"/>
</dbReference>
<dbReference type="Gene3D" id="2.40.50.230">
    <property type="entry name" value="Gp5 N-terminal domain"/>
    <property type="match status" value="1"/>
</dbReference>
<evidence type="ECO:0000313" key="2">
    <source>
        <dbReference type="EMBL" id="SHO54747.1"/>
    </source>
</evidence>
<gene>
    <name evidence="2" type="ORF">VQ7734_00465</name>
</gene>
<dbReference type="SUPFAM" id="SSF69349">
    <property type="entry name" value="Phage fibre proteins"/>
    <property type="match status" value="1"/>
</dbReference>
<dbReference type="NCBIfam" id="TIGR01646">
    <property type="entry name" value="vgr_GE"/>
    <property type="match status" value="1"/>
</dbReference>
<dbReference type="EMBL" id="FRFG01000007">
    <property type="protein sequence ID" value="SHO54747.1"/>
    <property type="molecule type" value="Genomic_DNA"/>
</dbReference>
<dbReference type="Proteomes" id="UP000184600">
    <property type="component" value="Unassembled WGS sequence"/>
</dbReference>
<dbReference type="Pfam" id="PF04717">
    <property type="entry name" value="Phage_base_V"/>
    <property type="match status" value="1"/>
</dbReference>
<dbReference type="STRING" id="1117707.VQ7734_00465"/>
<dbReference type="SUPFAM" id="SSF69255">
    <property type="entry name" value="gp5 N-terminal domain-like"/>
    <property type="match status" value="1"/>
</dbReference>
<dbReference type="AlphaFoldDB" id="A0A1M7YQ48"/>
<name>A0A1M7YQ48_9VIBR</name>
<keyword evidence="3" id="KW-1185">Reference proteome</keyword>
<dbReference type="InterPro" id="IPR006531">
    <property type="entry name" value="Gp5/Vgr_OB"/>
</dbReference>
<reference evidence="3" key="1">
    <citation type="submission" date="2016-12" db="EMBL/GenBank/DDBJ databases">
        <authorList>
            <person name="Rodrigo-Torres L."/>
            <person name="Arahal R.D."/>
            <person name="Lucena T."/>
        </authorList>
    </citation>
    <scope>NUCLEOTIDE SEQUENCE [LARGE SCALE GENOMIC DNA]</scope>
</reference>
<organism evidence="2 3">
    <name type="scientific">Vibrio quintilis</name>
    <dbReference type="NCBI Taxonomy" id="1117707"/>
    <lineage>
        <taxon>Bacteria</taxon>
        <taxon>Pseudomonadati</taxon>
        <taxon>Pseudomonadota</taxon>
        <taxon>Gammaproteobacteria</taxon>
        <taxon>Vibrionales</taxon>
        <taxon>Vibrionaceae</taxon>
        <taxon>Vibrio</taxon>
    </lineage>
</organism>
<dbReference type="OrthoDB" id="9762420at2"/>
<protein>
    <submittedName>
        <fullName evidence="2">Phage-related baseplate assembly protein</fullName>
    </submittedName>
</protein>
<accession>A0A1M7YQ48</accession>
<proteinExistence type="predicted"/>
<sequence length="597" mass="63588">MAESPAKNSSGVTSFTIKADGNTIDSKIGVIAVHINYQVNQIASADLVLSDGNVAEQTFEVSQGDTFKPGTKISISAGYAGDEETIFEGIVITHAIRITGNNQSTLNITCKDQAVAMTIARHSQSYLKQSDSDIISSLIAACSGVSAEKVESISEKHDELVQFNCSDWDFMLARAEVNGFVVCNQSGKISVAPPSVDQSAVLAVTYGTDLIDFSAAIDARHQLKQVTGTGWDPGQQKMLKGQPAAQSIADQGNLSDSDLAKVLGIDDYRLQTSATLSQDMLTSWAKGQRVKSMLAKVRGSLTFQGSAKAKIDTLIQLTGVGDRFNGAHYIGAVHHRIENGQWLTTVDLGLSPMWSAEHRDLGAPPAAGWLPPVDGLQIGLVTKLDEDPESQNRIQVEIPALGDENNLVWARFASYYATQTSGNFFIPEAGDEVVLGYINQDPGQPIILGSLYSSKHTPPYSLTAENNTKAIVTKSQLKIEFSEEDKVTTILTPGGNSITLSDKDKSIKLADQNSNTVTLSDSGISLESPKDIKLTAKGEITLESTNNTSIKAQMDVKIQGMNVDAEAQTGLTAKGSATAELSASGMTTIKGGLVKIN</sequence>
<evidence type="ECO:0000313" key="3">
    <source>
        <dbReference type="Proteomes" id="UP000184600"/>
    </source>
</evidence>
<feature type="domain" description="Gp5/Type VI secretion system Vgr protein OB-fold" evidence="1">
    <location>
        <begin position="378"/>
        <end position="452"/>
    </location>
</feature>
<dbReference type="SUPFAM" id="SSF69279">
    <property type="entry name" value="Phage tail proteins"/>
    <property type="match status" value="1"/>
</dbReference>
<evidence type="ECO:0000259" key="1">
    <source>
        <dbReference type="Pfam" id="PF04717"/>
    </source>
</evidence>
<dbReference type="InterPro" id="IPR037026">
    <property type="entry name" value="Vgr_OB-fold_dom_sf"/>
</dbReference>